<evidence type="ECO:0000313" key="1">
    <source>
        <dbReference type="EMBL" id="KAJ5264758.1"/>
    </source>
</evidence>
<keyword evidence="2" id="KW-1185">Reference proteome</keyword>
<dbReference type="Proteomes" id="UP001220256">
    <property type="component" value="Unassembled WGS sequence"/>
</dbReference>
<dbReference type="SUPFAM" id="SSF159501">
    <property type="entry name" value="EreA/ChaN-like"/>
    <property type="match status" value="1"/>
</dbReference>
<protein>
    <submittedName>
        <fullName evidence="1">Erythromycin esterase</fullName>
    </submittedName>
</protein>
<proteinExistence type="predicted"/>
<sequence length="82" mass="9092">MSQLQELFNSAVQPLPVIEDKNFASHFDTFAGNQVVLLGDGSHGTSEFYSARAELTKRLIERHGDTMVAVEADWPDAEAIDR</sequence>
<dbReference type="InterPro" id="IPR052036">
    <property type="entry name" value="Hydrolase/PRTase-associated"/>
</dbReference>
<organism evidence="1 2">
    <name type="scientific">Penicillium chrysogenum</name>
    <name type="common">Penicillium notatum</name>
    <dbReference type="NCBI Taxonomy" id="5076"/>
    <lineage>
        <taxon>Eukaryota</taxon>
        <taxon>Fungi</taxon>
        <taxon>Dikarya</taxon>
        <taxon>Ascomycota</taxon>
        <taxon>Pezizomycotina</taxon>
        <taxon>Eurotiomycetes</taxon>
        <taxon>Eurotiomycetidae</taxon>
        <taxon>Eurotiales</taxon>
        <taxon>Aspergillaceae</taxon>
        <taxon>Penicillium</taxon>
        <taxon>Penicillium chrysogenum species complex</taxon>
    </lineage>
</organism>
<accession>A0ABQ8WEF7</accession>
<reference evidence="1 2" key="1">
    <citation type="journal article" date="2023" name="IMA Fungus">
        <title>Comparative genomic study of the Penicillium genus elucidates a diverse pangenome and 15 lateral gene transfer events.</title>
        <authorList>
            <person name="Petersen C."/>
            <person name="Sorensen T."/>
            <person name="Nielsen M.R."/>
            <person name="Sondergaard T.E."/>
            <person name="Sorensen J.L."/>
            <person name="Fitzpatrick D.A."/>
            <person name="Frisvad J.C."/>
            <person name="Nielsen K.L."/>
        </authorList>
    </citation>
    <scope>NUCLEOTIDE SEQUENCE [LARGE SCALE GENOMIC DNA]</scope>
    <source>
        <strain evidence="1 2">IBT 3361</strain>
    </source>
</reference>
<name>A0ABQ8WEF7_PENCH</name>
<dbReference type="PANTHER" id="PTHR31299:SF0">
    <property type="entry name" value="ESTERASE, PUTATIVE (AFU_ORTHOLOGUE AFUA_1G05850)-RELATED"/>
    <property type="match status" value="1"/>
</dbReference>
<comment type="caution">
    <text evidence="1">The sequence shown here is derived from an EMBL/GenBank/DDBJ whole genome shotgun (WGS) entry which is preliminary data.</text>
</comment>
<evidence type="ECO:0000313" key="2">
    <source>
        <dbReference type="Proteomes" id="UP001220256"/>
    </source>
</evidence>
<dbReference type="EMBL" id="JAPVEB010000004">
    <property type="protein sequence ID" value="KAJ5264758.1"/>
    <property type="molecule type" value="Genomic_DNA"/>
</dbReference>
<gene>
    <name evidence="1" type="ORF">N7505_007551</name>
</gene>
<dbReference type="Gene3D" id="3.40.1660.10">
    <property type="entry name" value="EreA-like (biosynthetic domain)"/>
    <property type="match status" value="1"/>
</dbReference>
<dbReference type="PANTHER" id="PTHR31299">
    <property type="entry name" value="ESTERASE, PUTATIVE (AFU_ORTHOLOGUE AFUA_1G05850)-RELATED"/>
    <property type="match status" value="1"/>
</dbReference>